<evidence type="ECO:0000256" key="8">
    <source>
        <dbReference type="SAM" id="Phobius"/>
    </source>
</evidence>
<dbReference type="PANTHER" id="PTHR30614:SF0">
    <property type="entry name" value="L-CYSTINE TRANSPORT SYSTEM PERMEASE PROTEIN TCYL"/>
    <property type="match status" value="1"/>
</dbReference>
<keyword evidence="7 8" id="KW-0472">Membrane</keyword>
<dbReference type="GO" id="GO:0006865">
    <property type="term" value="P:amino acid transport"/>
    <property type="evidence" value="ECO:0007669"/>
    <property type="project" value="UniProtKB-KW"/>
</dbReference>
<dbReference type="InterPro" id="IPR035906">
    <property type="entry name" value="MetI-like_sf"/>
</dbReference>
<evidence type="ECO:0000256" key="7">
    <source>
        <dbReference type="ARBA" id="ARBA00023136"/>
    </source>
</evidence>
<dbReference type="EMBL" id="UINC01005835">
    <property type="protein sequence ID" value="SVA23840.1"/>
    <property type="molecule type" value="Genomic_DNA"/>
</dbReference>
<dbReference type="AlphaFoldDB" id="A0A381U6H9"/>
<keyword evidence="5" id="KW-0029">Amino-acid transport</keyword>
<reference evidence="10" key="1">
    <citation type="submission" date="2018-05" db="EMBL/GenBank/DDBJ databases">
        <authorList>
            <person name="Lanie J.A."/>
            <person name="Ng W.-L."/>
            <person name="Kazmierczak K.M."/>
            <person name="Andrzejewski T.M."/>
            <person name="Davidsen T.M."/>
            <person name="Wayne K.J."/>
            <person name="Tettelin H."/>
            <person name="Glass J.I."/>
            <person name="Rusch D."/>
            <person name="Podicherti R."/>
            <person name="Tsui H.-C.T."/>
            <person name="Winkler M.E."/>
        </authorList>
    </citation>
    <scope>NUCLEOTIDE SEQUENCE</scope>
</reference>
<evidence type="ECO:0000259" key="9">
    <source>
        <dbReference type="PROSITE" id="PS50928"/>
    </source>
</evidence>
<evidence type="ECO:0000256" key="6">
    <source>
        <dbReference type="ARBA" id="ARBA00022989"/>
    </source>
</evidence>
<sequence>MNFFDFSITYGPKFSSAAITTAQVFVYSALLAVIISIIFGIMRLSKNLIIQVLATIYIEFYRGTSLIIQMFWIYYVLPLFGLPLPALLAGVLALGMNFGAYGAEVLRAGILAVPKGQWEGALALNFSKAKRMQRIIIPQIYPIILPPASNLAVELLKGTALVSLITLVDLMFVAKQINMMTWLSAQSFGLALLIYFVMARFILVPFLRWLEVLAAKKVGRGKA</sequence>
<keyword evidence="2" id="KW-0813">Transport</keyword>
<dbReference type="PROSITE" id="PS50928">
    <property type="entry name" value="ABC_TM1"/>
    <property type="match status" value="1"/>
</dbReference>
<dbReference type="PANTHER" id="PTHR30614">
    <property type="entry name" value="MEMBRANE COMPONENT OF AMINO ACID ABC TRANSPORTER"/>
    <property type="match status" value="1"/>
</dbReference>
<gene>
    <name evidence="10" type="ORF">METZ01_LOCUS76694</name>
</gene>
<feature type="transmembrane region" description="Helical" evidence="8">
    <location>
        <begin position="140"/>
        <end position="168"/>
    </location>
</feature>
<evidence type="ECO:0000256" key="3">
    <source>
        <dbReference type="ARBA" id="ARBA00022475"/>
    </source>
</evidence>
<accession>A0A381U6H9</accession>
<dbReference type="InterPro" id="IPR014342">
    <property type="entry name" value="Ectoine_EhuC"/>
</dbReference>
<keyword evidence="3" id="KW-1003">Cell membrane</keyword>
<name>A0A381U6H9_9ZZZZ</name>
<dbReference type="InterPro" id="IPR043429">
    <property type="entry name" value="ArtM/GltK/GlnP/TcyL/YhdX-like"/>
</dbReference>
<proteinExistence type="predicted"/>
<evidence type="ECO:0000256" key="5">
    <source>
        <dbReference type="ARBA" id="ARBA00022970"/>
    </source>
</evidence>
<dbReference type="Gene3D" id="1.10.3720.10">
    <property type="entry name" value="MetI-like"/>
    <property type="match status" value="1"/>
</dbReference>
<evidence type="ECO:0000256" key="4">
    <source>
        <dbReference type="ARBA" id="ARBA00022692"/>
    </source>
</evidence>
<keyword evidence="6 8" id="KW-1133">Transmembrane helix</keyword>
<feature type="transmembrane region" description="Helical" evidence="8">
    <location>
        <begin position="80"/>
        <end position="101"/>
    </location>
</feature>
<organism evidence="10">
    <name type="scientific">marine metagenome</name>
    <dbReference type="NCBI Taxonomy" id="408172"/>
    <lineage>
        <taxon>unclassified sequences</taxon>
        <taxon>metagenomes</taxon>
        <taxon>ecological metagenomes</taxon>
    </lineage>
</organism>
<dbReference type="GO" id="GO:0043190">
    <property type="term" value="C:ATP-binding cassette (ABC) transporter complex"/>
    <property type="evidence" value="ECO:0007669"/>
    <property type="project" value="InterPro"/>
</dbReference>
<dbReference type="InterPro" id="IPR010065">
    <property type="entry name" value="AA_ABC_transptr_permease_3TM"/>
</dbReference>
<feature type="domain" description="ABC transmembrane type-1" evidence="9">
    <location>
        <begin position="18"/>
        <end position="203"/>
    </location>
</feature>
<evidence type="ECO:0000313" key="10">
    <source>
        <dbReference type="EMBL" id="SVA23840.1"/>
    </source>
</evidence>
<dbReference type="SUPFAM" id="SSF161098">
    <property type="entry name" value="MetI-like"/>
    <property type="match status" value="1"/>
</dbReference>
<protein>
    <recommendedName>
        <fullName evidence="9">ABC transmembrane type-1 domain-containing protein</fullName>
    </recommendedName>
</protein>
<dbReference type="NCBIfam" id="TIGR03004">
    <property type="entry name" value="ectoine_ehuC"/>
    <property type="match status" value="1"/>
</dbReference>
<dbReference type="Pfam" id="PF00528">
    <property type="entry name" value="BPD_transp_1"/>
    <property type="match status" value="1"/>
</dbReference>
<feature type="transmembrane region" description="Helical" evidence="8">
    <location>
        <begin position="20"/>
        <end position="41"/>
    </location>
</feature>
<dbReference type="GO" id="GO:0022857">
    <property type="term" value="F:transmembrane transporter activity"/>
    <property type="evidence" value="ECO:0007669"/>
    <property type="project" value="InterPro"/>
</dbReference>
<dbReference type="CDD" id="cd06261">
    <property type="entry name" value="TM_PBP2"/>
    <property type="match status" value="1"/>
</dbReference>
<keyword evidence="4 8" id="KW-0812">Transmembrane</keyword>
<dbReference type="NCBIfam" id="TIGR01726">
    <property type="entry name" value="HEQRo_perm_3TM"/>
    <property type="match status" value="1"/>
</dbReference>
<evidence type="ECO:0000256" key="2">
    <source>
        <dbReference type="ARBA" id="ARBA00022448"/>
    </source>
</evidence>
<evidence type="ECO:0000256" key="1">
    <source>
        <dbReference type="ARBA" id="ARBA00004651"/>
    </source>
</evidence>
<feature type="transmembrane region" description="Helical" evidence="8">
    <location>
        <begin position="188"/>
        <end position="210"/>
    </location>
</feature>
<dbReference type="InterPro" id="IPR000515">
    <property type="entry name" value="MetI-like"/>
</dbReference>
<comment type="subcellular location">
    <subcellularLocation>
        <location evidence="1">Cell membrane</location>
        <topology evidence="1">Multi-pass membrane protein</topology>
    </subcellularLocation>
</comment>